<dbReference type="EMBL" id="JGZP01000021">
    <property type="protein sequence ID" value="KFI94561.1"/>
    <property type="molecule type" value="Genomic_DNA"/>
</dbReference>
<gene>
    <name evidence="1" type="ORF">BSTEL_1231</name>
</gene>
<name>A0A087DGB1_9BIFI</name>
<evidence type="ECO:0000313" key="1">
    <source>
        <dbReference type="EMBL" id="KFI94561.1"/>
    </source>
</evidence>
<evidence type="ECO:0000313" key="2">
    <source>
        <dbReference type="Proteomes" id="UP000029004"/>
    </source>
</evidence>
<dbReference type="AlphaFoldDB" id="A0A087DGB1"/>
<sequence>MVDNNSSGIKLSSLTDKQLADLYYDTFGTWYPPLPQTHSPCSSNMAESTATRIFGIRQ</sequence>
<comment type="caution">
    <text evidence="1">The sequence shown here is derived from an EMBL/GenBank/DDBJ whole genome shotgun (WGS) entry which is preliminary data.</text>
</comment>
<keyword evidence="2" id="KW-1185">Reference proteome</keyword>
<reference evidence="1 2" key="1">
    <citation type="submission" date="2014-03" db="EMBL/GenBank/DDBJ databases">
        <title>Genomics of Bifidobacteria.</title>
        <authorList>
            <person name="Ventura M."/>
            <person name="Milani C."/>
            <person name="Lugli G.A."/>
        </authorList>
    </citation>
    <scope>NUCLEOTIDE SEQUENCE [LARGE SCALE GENOMIC DNA]</scope>
    <source>
        <strain evidence="1 2">DSM 23968</strain>
    </source>
</reference>
<accession>A0A087DGB1</accession>
<protein>
    <submittedName>
        <fullName evidence="1">Uncharacterized protein</fullName>
    </submittedName>
</protein>
<organism evidence="1 2">
    <name type="scientific">Bifidobacterium stellenboschense</name>
    <dbReference type="NCBI Taxonomy" id="762211"/>
    <lineage>
        <taxon>Bacteria</taxon>
        <taxon>Bacillati</taxon>
        <taxon>Actinomycetota</taxon>
        <taxon>Actinomycetes</taxon>
        <taxon>Bifidobacteriales</taxon>
        <taxon>Bifidobacteriaceae</taxon>
        <taxon>Bifidobacterium</taxon>
    </lineage>
</organism>
<proteinExistence type="predicted"/>
<dbReference type="STRING" id="762211.BSTEL_1231"/>
<dbReference type="Proteomes" id="UP000029004">
    <property type="component" value="Unassembled WGS sequence"/>
</dbReference>